<sequence length="89" mass="9984">MLRNLDQAPGWLHQVQIRSMDKNTAPVLTSLALSHLSRCAGSRCHWMILPGVATSPSDTANLIRQACRCAFHQGRLITYRKKARWEAGL</sequence>
<proteinExistence type="predicted"/>
<dbReference type="HOGENOM" id="CLU_2453879_0_0_6"/>
<evidence type="ECO:0000313" key="1">
    <source>
        <dbReference type="EMBL" id="CAJ22103.1"/>
    </source>
</evidence>
<dbReference type="KEGG" id="xcv:XCV0472"/>
<organism evidence="2">
    <name type="scientific">Xanthomonas euvesicatoria pv. vesicatoria (strain 85-10)</name>
    <name type="common">Xanthomonas campestris pv. vesicatoria</name>
    <dbReference type="NCBI Taxonomy" id="316273"/>
    <lineage>
        <taxon>Bacteria</taxon>
        <taxon>Pseudomonadati</taxon>
        <taxon>Pseudomonadota</taxon>
        <taxon>Gammaproteobacteria</taxon>
        <taxon>Lysobacterales</taxon>
        <taxon>Lysobacteraceae</taxon>
        <taxon>Xanthomonas</taxon>
    </lineage>
</organism>
<reference evidence="1 2" key="1">
    <citation type="journal article" date="2005" name="J. Bacteriol.">
        <title>Insights into genome plasticity and pathogenicity of the plant pathogenic Bacterium Xanthomonas campestris pv. vesicatoria revealed by the complete genome sequence.</title>
        <authorList>
            <person name="Thieme F."/>
            <person name="Koebnik R."/>
            <person name="Bekel T."/>
            <person name="Berger C."/>
            <person name="Boch J."/>
            <person name="Buettner D."/>
            <person name="Caldana C."/>
            <person name="Gaigalat L."/>
            <person name="Goesmann A."/>
            <person name="Kay S."/>
            <person name="Kirchner O."/>
            <person name="Lanz C."/>
            <person name="Linke B."/>
            <person name="McHardy A.C."/>
            <person name="Meyer F."/>
            <person name="Mittenhuber G."/>
            <person name="Nies D.H."/>
            <person name="Niesbach-Kloesgen U."/>
            <person name="Patschkowski T."/>
            <person name="Rueckert C."/>
            <person name="Rupp O."/>
            <person name="Schneicker S."/>
            <person name="Schuster S.C."/>
            <person name="Vorhoelter F.J."/>
            <person name="Weber E."/>
            <person name="Puehler A."/>
            <person name="Bonas U."/>
            <person name="Bartels D."/>
            <person name="Kaiser O."/>
        </authorList>
    </citation>
    <scope>NUCLEOTIDE SEQUENCE [LARGE SCALE GENOMIC DNA]</scope>
    <source>
        <strain evidence="1 2">85-10</strain>
    </source>
</reference>
<evidence type="ECO:0000313" key="2">
    <source>
        <dbReference type="Proteomes" id="UP000007069"/>
    </source>
</evidence>
<dbReference type="AlphaFoldDB" id="Q3BYG0"/>
<dbReference type="Proteomes" id="UP000007069">
    <property type="component" value="Chromosome"/>
</dbReference>
<name>Q3BYG0_XANE5</name>
<gene>
    <name evidence="1" type="ordered locus">XCV0472</name>
</gene>
<accession>Q3BYG0</accession>
<protein>
    <submittedName>
        <fullName evidence="1">Uncharacterized protein</fullName>
    </submittedName>
</protein>
<dbReference type="EMBL" id="AM039952">
    <property type="protein sequence ID" value="CAJ22103.1"/>
    <property type="molecule type" value="Genomic_DNA"/>
</dbReference>